<sequence length="158" mass="17271">MEINQHEFASTVDSVSGWVGCLLVVACGGGVVDGVSRLSAIALCYAMGNRSSTHYPPPLEWSQGQYTSYHSNSSGPHDIKRNHNGLPGAYAEPYALHPILRRSMMSLNADSGYLTSPKMRTRRKTNTKCCSSTDGIICLSSKYLKHDVILDDSKMVDE</sequence>
<gene>
    <name evidence="1" type="ORF">DICVIV_01948</name>
</gene>
<accession>A0A0D8Y7C3</accession>
<protein>
    <submittedName>
        <fullName evidence="1">Uncharacterized protein</fullName>
    </submittedName>
</protein>
<proteinExistence type="predicted"/>
<reference evidence="2" key="2">
    <citation type="journal article" date="2016" name="Sci. Rep.">
        <title>Dictyocaulus viviparus genome, variome and transcriptome elucidate lungworm biology and support future intervention.</title>
        <authorList>
            <person name="McNulty S.N."/>
            <person name="Strube C."/>
            <person name="Rosa B.A."/>
            <person name="Martin J.C."/>
            <person name="Tyagi R."/>
            <person name="Choi Y.J."/>
            <person name="Wang Q."/>
            <person name="Hallsworth Pepin K."/>
            <person name="Zhang X."/>
            <person name="Ozersky P."/>
            <person name="Wilson R.K."/>
            <person name="Sternberg P.W."/>
            <person name="Gasser R.B."/>
            <person name="Mitreva M."/>
        </authorList>
    </citation>
    <scope>NUCLEOTIDE SEQUENCE [LARGE SCALE GENOMIC DNA]</scope>
    <source>
        <strain evidence="2">HannoverDv2000</strain>
    </source>
</reference>
<dbReference type="Proteomes" id="UP000053766">
    <property type="component" value="Unassembled WGS sequence"/>
</dbReference>
<reference evidence="1 2" key="1">
    <citation type="submission" date="2013-11" db="EMBL/GenBank/DDBJ databases">
        <title>Draft genome of the bovine lungworm Dictyocaulus viviparus.</title>
        <authorList>
            <person name="Mitreva M."/>
        </authorList>
    </citation>
    <scope>NUCLEOTIDE SEQUENCE [LARGE SCALE GENOMIC DNA]</scope>
    <source>
        <strain evidence="1 2">HannoverDv2000</strain>
    </source>
</reference>
<evidence type="ECO:0000313" key="1">
    <source>
        <dbReference type="EMBL" id="KJH51869.1"/>
    </source>
</evidence>
<evidence type="ECO:0000313" key="2">
    <source>
        <dbReference type="Proteomes" id="UP000053766"/>
    </source>
</evidence>
<keyword evidence="2" id="KW-1185">Reference proteome</keyword>
<dbReference type="EMBL" id="KN716175">
    <property type="protein sequence ID" value="KJH51869.1"/>
    <property type="molecule type" value="Genomic_DNA"/>
</dbReference>
<organism evidence="1 2">
    <name type="scientific">Dictyocaulus viviparus</name>
    <name type="common">Bovine lungworm</name>
    <dbReference type="NCBI Taxonomy" id="29172"/>
    <lineage>
        <taxon>Eukaryota</taxon>
        <taxon>Metazoa</taxon>
        <taxon>Ecdysozoa</taxon>
        <taxon>Nematoda</taxon>
        <taxon>Chromadorea</taxon>
        <taxon>Rhabditida</taxon>
        <taxon>Rhabditina</taxon>
        <taxon>Rhabditomorpha</taxon>
        <taxon>Strongyloidea</taxon>
        <taxon>Metastrongylidae</taxon>
        <taxon>Dictyocaulus</taxon>
    </lineage>
</organism>
<dbReference type="OrthoDB" id="5842445at2759"/>
<dbReference type="AlphaFoldDB" id="A0A0D8Y7C3"/>
<name>A0A0D8Y7C3_DICVI</name>